<dbReference type="AlphaFoldDB" id="N9FDP1"/>
<dbReference type="RefSeq" id="WP_005063399.1">
    <property type="nucleotide sequence ID" value="NZ_KB849767.1"/>
</dbReference>
<dbReference type="EMBL" id="APQL01000013">
    <property type="protein sequence ID" value="ENW02986.1"/>
    <property type="molecule type" value="Genomic_DNA"/>
</dbReference>
<dbReference type="PATRIC" id="fig|1217648.3.peg.3299"/>
<dbReference type="Proteomes" id="UP000017670">
    <property type="component" value="Unassembled WGS sequence"/>
</dbReference>
<dbReference type="GeneID" id="29858275"/>
<gene>
    <name evidence="1" type="ORF">F933_03392</name>
</gene>
<dbReference type="HOGENOM" id="CLU_1607291_0_0_6"/>
<sequence>MTKDIFLTSKLLNPFNLPQQDKPGHQIMFGTPRYGKSIIIEELAKNNPNIVILDVSEKEQKEHQEERKLEQEADAKRLLAVKETFWSHTKDDAQTIDSLKYILLETFNFGETEPSLEQLKAFFMSFDDYIIGQIISWGIDDTEVRQSIYEYSNEIQEQLMSEIFG</sequence>
<protein>
    <submittedName>
        <fullName evidence="1">Uncharacterized protein</fullName>
    </submittedName>
</protein>
<organism evidence="1 2">
    <name type="scientific">Acinetobacter beijerinckii CIP 110307</name>
    <dbReference type="NCBI Taxonomy" id="1217648"/>
    <lineage>
        <taxon>Bacteria</taxon>
        <taxon>Pseudomonadati</taxon>
        <taxon>Pseudomonadota</taxon>
        <taxon>Gammaproteobacteria</taxon>
        <taxon>Moraxellales</taxon>
        <taxon>Moraxellaceae</taxon>
        <taxon>Acinetobacter</taxon>
    </lineage>
</organism>
<accession>N9FDP1</accession>
<reference evidence="1 2" key="1">
    <citation type="submission" date="2013-02" db="EMBL/GenBank/DDBJ databases">
        <title>The Genome Sequence of Acinetobacter beijerinckii CIP 110307.</title>
        <authorList>
            <consortium name="The Broad Institute Genome Sequencing Platform"/>
            <consortium name="The Broad Institute Genome Sequencing Center for Infectious Disease"/>
            <person name="Cerqueira G."/>
            <person name="Feldgarden M."/>
            <person name="Courvalin P."/>
            <person name="Perichon B."/>
            <person name="Grillot-Courvalin C."/>
            <person name="Clermont D."/>
            <person name="Rocha E."/>
            <person name="Yoon E.-J."/>
            <person name="Nemec A."/>
            <person name="Walker B."/>
            <person name="Young S.K."/>
            <person name="Zeng Q."/>
            <person name="Gargeya S."/>
            <person name="Fitzgerald M."/>
            <person name="Haas B."/>
            <person name="Abouelleil A."/>
            <person name="Alvarado L."/>
            <person name="Arachchi H.M."/>
            <person name="Berlin A.M."/>
            <person name="Chapman S.B."/>
            <person name="Dewar J."/>
            <person name="Goldberg J."/>
            <person name="Griggs A."/>
            <person name="Gujja S."/>
            <person name="Hansen M."/>
            <person name="Howarth C."/>
            <person name="Imamovic A."/>
            <person name="Larimer J."/>
            <person name="McCowan C."/>
            <person name="Murphy C."/>
            <person name="Neiman D."/>
            <person name="Pearson M."/>
            <person name="Priest M."/>
            <person name="Roberts A."/>
            <person name="Saif S."/>
            <person name="Shea T."/>
            <person name="Sisk P."/>
            <person name="Sykes S."/>
            <person name="Wortman J."/>
            <person name="Nusbaum C."/>
            <person name="Birren B."/>
        </authorList>
    </citation>
    <scope>NUCLEOTIDE SEQUENCE [LARGE SCALE GENOMIC DNA]</scope>
    <source>
        <strain evidence="1 2">CIP 110307</strain>
    </source>
</reference>
<dbReference type="STRING" id="262668.GCA_000931715_00123"/>
<evidence type="ECO:0000313" key="2">
    <source>
        <dbReference type="Proteomes" id="UP000017670"/>
    </source>
</evidence>
<proteinExistence type="predicted"/>
<comment type="caution">
    <text evidence="1">The sequence shown here is derived from an EMBL/GenBank/DDBJ whole genome shotgun (WGS) entry which is preliminary data.</text>
</comment>
<evidence type="ECO:0000313" key="1">
    <source>
        <dbReference type="EMBL" id="ENW02986.1"/>
    </source>
</evidence>
<name>N9FDP1_9GAMM</name>
<keyword evidence="2" id="KW-1185">Reference proteome</keyword>